<proteinExistence type="predicted"/>
<dbReference type="EMBL" id="JAACJM010000033">
    <property type="protein sequence ID" value="KAF5364465.1"/>
    <property type="molecule type" value="Genomic_DNA"/>
</dbReference>
<name>A0A8H5GGN7_9AGAR</name>
<evidence type="ECO:0000313" key="2">
    <source>
        <dbReference type="Proteomes" id="UP000559256"/>
    </source>
</evidence>
<sequence>MGELWSSFAICIDALLKGCNHPKFLSEYLPYTRNSPLTIHFEAHNSSNSSLDGKYGDTTRSVLRMLLNHSLGWKSLTFSMTPGVYSLCHSEYFFKAGDVHPDQGSTPPLPPVLGRLDLRTPGNLEATSIGLPFAHFAPRIRELPIPFLGKTSPGLGIPLQSLISLTLQFWPWENDQELIRLLNDCINLRKLIFQNYEGPFGVDG</sequence>
<gene>
    <name evidence="1" type="ORF">D9758_010706</name>
</gene>
<dbReference type="Proteomes" id="UP000559256">
    <property type="component" value="Unassembled WGS sequence"/>
</dbReference>
<accession>A0A8H5GGN7</accession>
<protein>
    <submittedName>
        <fullName evidence="1">Uncharacterized protein</fullName>
    </submittedName>
</protein>
<organism evidence="1 2">
    <name type="scientific">Tetrapyrgos nigripes</name>
    <dbReference type="NCBI Taxonomy" id="182062"/>
    <lineage>
        <taxon>Eukaryota</taxon>
        <taxon>Fungi</taxon>
        <taxon>Dikarya</taxon>
        <taxon>Basidiomycota</taxon>
        <taxon>Agaricomycotina</taxon>
        <taxon>Agaricomycetes</taxon>
        <taxon>Agaricomycetidae</taxon>
        <taxon>Agaricales</taxon>
        <taxon>Marasmiineae</taxon>
        <taxon>Marasmiaceae</taxon>
        <taxon>Tetrapyrgos</taxon>
    </lineage>
</organism>
<dbReference type="AlphaFoldDB" id="A0A8H5GGN7"/>
<keyword evidence="2" id="KW-1185">Reference proteome</keyword>
<comment type="caution">
    <text evidence="1">The sequence shown here is derived from an EMBL/GenBank/DDBJ whole genome shotgun (WGS) entry which is preliminary data.</text>
</comment>
<evidence type="ECO:0000313" key="1">
    <source>
        <dbReference type="EMBL" id="KAF5364465.1"/>
    </source>
</evidence>
<reference evidence="1 2" key="1">
    <citation type="journal article" date="2020" name="ISME J.">
        <title>Uncovering the hidden diversity of litter-decomposition mechanisms in mushroom-forming fungi.</title>
        <authorList>
            <person name="Floudas D."/>
            <person name="Bentzer J."/>
            <person name="Ahren D."/>
            <person name="Johansson T."/>
            <person name="Persson P."/>
            <person name="Tunlid A."/>
        </authorList>
    </citation>
    <scope>NUCLEOTIDE SEQUENCE [LARGE SCALE GENOMIC DNA]</scope>
    <source>
        <strain evidence="1 2">CBS 291.85</strain>
    </source>
</reference>